<gene>
    <name evidence="2" type="ORF">SAMN06265221_11555</name>
</gene>
<protein>
    <submittedName>
        <fullName evidence="2">Uncharacterized protein</fullName>
    </submittedName>
</protein>
<sequence length="57" mass="6097">MPMLFLGCVVGALCAMFAYYMDASYARIAATYVVCGTIGTFANAAMLVCFSPDITRI</sequence>
<name>A0A521EVA1_9RHOB</name>
<dbReference type="RefSeq" id="WP_185958704.1">
    <property type="nucleotide sequence ID" value="NZ_FXTK01000015.1"/>
</dbReference>
<dbReference type="Proteomes" id="UP000319014">
    <property type="component" value="Unassembled WGS sequence"/>
</dbReference>
<evidence type="ECO:0000313" key="3">
    <source>
        <dbReference type="Proteomes" id="UP000319014"/>
    </source>
</evidence>
<keyword evidence="1" id="KW-0472">Membrane</keyword>
<dbReference type="AlphaFoldDB" id="A0A521EVA1"/>
<keyword evidence="1" id="KW-1133">Transmembrane helix</keyword>
<dbReference type="EMBL" id="FXTK01000015">
    <property type="protein sequence ID" value="SMO87030.1"/>
    <property type="molecule type" value="Genomic_DNA"/>
</dbReference>
<reference evidence="2 3" key="1">
    <citation type="submission" date="2017-05" db="EMBL/GenBank/DDBJ databases">
        <authorList>
            <person name="Varghese N."/>
            <person name="Submissions S."/>
        </authorList>
    </citation>
    <scope>NUCLEOTIDE SEQUENCE [LARGE SCALE GENOMIC DNA]</scope>
    <source>
        <strain evidence="2 3">DSM 100094</strain>
    </source>
</reference>
<keyword evidence="3" id="KW-1185">Reference proteome</keyword>
<evidence type="ECO:0000256" key="1">
    <source>
        <dbReference type="SAM" id="Phobius"/>
    </source>
</evidence>
<proteinExistence type="predicted"/>
<organism evidence="2 3">
    <name type="scientific">Paracoccus laeviglucosivorans</name>
    <dbReference type="NCBI Taxonomy" id="1197861"/>
    <lineage>
        <taxon>Bacteria</taxon>
        <taxon>Pseudomonadati</taxon>
        <taxon>Pseudomonadota</taxon>
        <taxon>Alphaproteobacteria</taxon>
        <taxon>Rhodobacterales</taxon>
        <taxon>Paracoccaceae</taxon>
        <taxon>Paracoccus</taxon>
    </lineage>
</organism>
<accession>A0A521EVA1</accession>
<evidence type="ECO:0000313" key="2">
    <source>
        <dbReference type="EMBL" id="SMO87030.1"/>
    </source>
</evidence>
<keyword evidence="1" id="KW-0812">Transmembrane</keyword>
<feature type="transmembrane region" description="Helical" evidence="1">
    <location>
        <begin position="28"/>
        <end position="50"/>
    </location>
</feature>